<evidence type="ECO:0000256" key="3">
    <source>
        <dbReference type="ARBA" id="ARBA00022723"/>
    </source>
</evidence>
<keyword evidence="6" id="KW-0732">Signal</keyword>
<evidence type="ECO:0000313" key="9">
    <source>
        <dbReference type="Proteomes" id="UP000033202"/>
    </source>
</evidence>
<dbReference type="STRING" id="1219043.SCH01S_38_00290"/>
<evidence type="ECO:0000256" key="6">
    <source>
        <dbReference type="SAM" id="SignalP"/>
    </source>
</evidence>
<protein>
    <recommendedName>
        <fullName evidence="7">Metallo-beta-lactamase domain-containing protein</fullName>
    </recommendedName>
</protein>
<reference evidence="8 9" key="1">
    <citation type="submission" date="2015-04" db="EMBL/GenBank/DDBJ databases">
        <title>Whole genome shotgun sequence of Sphingomonas changbaiensis NBRC 104936.</title>
        <authorList>
            <person name="Katano-Makiyama Y."/>
            <person name="Hosoyama A."/>
            <person name="Hashimoto M."/>
            <person name="Noguchi M."/>
            <person name="Tsuchikane K."/>
            <person name="Ohji S."/>
            <person name="Yamazoe A."/>
            <person name="Ichikawa N."/>
            <person name="Kimura A."/>
            <person name="Fujita N."/>
        </authorList>
    </citation>
    <scope>NUCLEOTIDE SEQUENCE [LARGE SCALE GENOMIC DNA]</scope>
    <source>
        <strain evidence="8 9">NBRC 104936</strain>
    </source>
</reference>
<dbReference type="PANTHER" id="PTHR42978:SF6">
    <property type="entry name" value="QUORUM-QUENCHING LACTONASE YTNP-RELATED"/>
    <property type="match status" value="1"/>
</dbReference>
<dbReference type="SUPFAM" id="SSF56281">
    <property type="entry name" value="Metallo-hydrolase/oxidoreductase"/>
    <property type="match status" value="1"/>
</dbReference>
<dbReference type="RefSeq" id="WP_046348506.1">
    <property type="nucleotide sequence ID" value="NZ_BBWU01000038.1"/>
</dbReference>
<dbReference type="PANTHER" id="PTHR42978">
    <property type="entry name" value="QUORUM-QUENCHING LACTONASE YTNP-RELATED-RELATED"/>
    <property type="match status" value="1"/>
</dbReference>
<dbReference type="Gene3D" id="3.60.15.10">
    <property type="entry name" value="Ribonuclease Z/Hydroxyacylglutathione hydrolase-like"/>
    <property type="match status" value="1"/>
</dbReference>
<dbReference type="PROSITE" id="PS00743">
    <property type="entry name" value="BETA_LACTAMASE_B_1"/>
    <property type="match status" value="1"/>
</dbReference>
<dbReference type="AlphaFoldDB" id="A0A0E9MQ60"/>
<feature type="domain" description="Metallo-beta-lactamase" evidence="7">
    <location>
        <begin position="83"/>
        <end position="271"/>
    </location>
</feature>
<dbReference type="CDD" id="cd07720">
    <property type="entry name" value="OPHC2-like_MBL-fold"/>
    <property type="match status" value="1"/>
</dbReference>
<evidence type="ECO:0000256" key="4">
    <source>
        <dbReference type="ARBA" id="ARBA00022801"/>
    </source>
</evidence>
<dbReference type="OrthoDB" id="9773738at2"/>
<sequence>MRNALAAALALSLASACYAAPGPVPIQPEARTIALGALKVTSIHDADFESANDGKTFGLDVGPAAVSRVLVEAGLPSDAIPLSVSGLLVRGIPGHIVLIDTGLGPKAKGKLIASLAMAGITPDKVTDVLITHSHGDHVGGLVDANGRSAFPNAAIRMSRREWAWMQEQAGAKPIAAAIRAQVRPFEAGTAVLPGIVSVPIFGHTPGHVGYRINSGHAHLIDIGDTAHSSVVSLAEPGWAMGFDTDKKLGKAMRQAVLERLAESHELVFAPHFPFPGTGRVVASGAGYKWQPADK</sequence>
<keyword evidence="3" id="KW-0479">Metal-binding</keyword>
<dbReference type="GO" id="GO:0008270">
    <property type="term" value="F:zinc ion binding"/>
    <property type="evidence" value="ECO:0007669"/>
    <property type="project" value="InterPro"/>
</dbReference>
<feature type="signal peptide" evidence="6">
    <location>
        <begin position="1"/>
        <end position="19"/>
    </location>
</feature>
<comment type="cofactor">
    <cofactor evidence="1">
        <name>Zn(2+)</name>
        <dbReference type="ChEBI" id="CHEBI:29105"/>
    </cofactor>
</comment>
<dbReference type="InterPro" id="IPR036866">
    <property type="entry name" value="RibonucZ/Hydroxyglut_hydro"/>
</dbReference>
<comment type="caution">
    <text evidence="8">The sequence shown here is derived from an EMBL/GenBank/DDBJ whole genome shotgun (WGS) entry which is preliminary data.</text>
</comment>
<organism evidence="8 9">
    <name type="scientific">Sphingomonas changbaiensis NBRC 104936</name>
    <dbReference type="NCBI Taxonomy" id="1219043"/>
    <lineage>
        <taxon>Bacteria</taxon>
        <taxon>Pseudomonadati</taxon>
        <taxon>Pseudomonadota</taxon>
        <taxon>Alphaproteobacteria</taxon>
        <taxon>Sphingomonadales</taxon>
        <taxon>Sphingomonadaceae</taxon>
        <taxon>Sphingomonas</taxon>
    </lineage>
</organism>
<keyword evidence="5" id="KW-0862">Zinc</keyword>
<accession>A0A0E9MQ60</accession>
<name>A0A0E9MQ60_9SPHN</name>
<gene>
    <name evidence="8" type="ORF">SCH01S_38_00290</name>
</gene>
<dbReference type="GO" id="GO:0017001">
    <property type="term" value="P:antibiotic catabolic process"/>
    <property type="evidence" value="ECO:0007669"/>
    <property type="project" value="InterPro"/>
</dbReference>
<feature type="chain" id="PRO_5002429535" description="Metallo-beta-lactamase domain-containing protein" evidence="6">
    <location>
        <begin position="20"/>
        <end position="294"/>
    </location>
</feature>
<dbReference type="Proteomes" id="UP000033202">
    <property type="component" value="Unassembled WGS sequence"/>
</dbReference>
<dbReference type="Pfam" id="PF00753">
    <property type="entry name" value="Lactamase_B"/>
    <property type="match status" value="1"/>
</dbReference>
<dbReference type="InterPro" id="IPR001279">
    <property type="entry name" value="Metallo-B-lactamas"/>
</dbReference>
<keyword evidence="4" id="KW-0378">Hydrolase</keyword>
<evidence type="ECO:0000256" key="2">
    <source>
        <dbReference type="ARBA" id="ARBA00007749"/>
    </source>
</evidence>
<evidence type="ECO:0000313" key="8">
    <source>
        <dbReference type="EMBL" id="GAO39689.1"/>
    </source>
</evidence>
<evidence type="ECO:0000256" key="1">
    <source>
        <dbReference type="ARBA" id="ARBA00001947"/>
    </source>
</evidence>
<dbReference type="InterPro" id="IPR001018">
    <property type="entry name" value="Beta-lactamase_class-B_CS"/>
</dbReference>
<comment type="similarity">
    <text evidence="2">Belongs to the metallo-beta-lactamase superfamily.</text>
</comment>
<dbReference type="SMART" id="SM00849">
    <property type="entry name" value="Lactamase_B"/>
    <property type="match status" value="1"/>
</dbReference>
<evidence type="ECO:0000259" key="7">
    <source>
        <dbReference type="SMART" id="SM00849"/>
    </source>
</evidence>
<proteinExistence type="inferred from homology"/>
<keyword evidence="9" id="KW-1185">Reference proteome</keyword>
<dbReference type="InterPro" id="IPR051013">
    <property type="entry name" value="MBL_superfamily_lactonases"/>
</dbReference>
<dbReference type="PROSITE" id="PS51257">
    <property type="entry name" value="PROKAR_LIPOPROTEIN"/>
    <property type="match status" value="1"/>
</dbReference>
<dbReference type="GO" id="GO:0008800">
    <property type="term" value="F:beta-lactamase activity"/>
    <property type="evidence" value="ECO:0007669"/>
    <property type="project" value="InterPro"/>
</dbReference>
<evidence type="ECO:0000256" key="5">
    <source>
        <dbReference type="ARBA" id="ARBA00022833"/>
    </source>
</evidence>
<dbReference type="EMBL" id="BBWU01000038">
    <property type="protein sequence ID" value="GAO39689.1"/>
    <property type="molecule type" value="Genomic_DNA"/>
</dbReference>